<dbReference type="GO" id="GO:0016829">
    <property type="term" value="F:lyase activity"/>
    <property type="evidence" value="ECO:0007669"/>
    <property type="project" value="UniProtKB-KW"/>
</dbReference>
<gene>
    <name evidence="5" type="ordered locus">Bcav_0329</name>
</gene>
<dbReference type="InterPro" id="IPR001597">
    <property type="entry name" value="ArAA_b-elim_lyase/Thr_aldolase"/>
</dbReference>
<dbReference type="EMBL" id="CP001618">
    <property type="protein sequence ID" value="ACQ78593.1"/>
    <property type="molecule type" value="Genomic_DNA"/>
</dbReference>
<dbReference type="HOGENOM" id="CLU_049619_0_0_11"/>
<dbReference type="AlphaFoldDB" id="C5BWD5"/>
<dbReference type="STRING" id="471853.Bcav_0329"/>
<dbReference type="OrthoDB" id="9774495at2"/>
<dbReference type="KEGG" id="bcv:Bcav_0329"/>
<dbReference type="GO" id="GO:0006520">
    <property type="term" value="P:amino acid metabolic process"/>
    <property type="evidence" value="ECO:0007669"/>
    <property type="project" value="InterPro"/>
</dbReference>
<dbReference type="SUPFAM" id="SSF53383">
    <property type="entry name" value="PLP-dependent transferases"/>
    <property type="match status" value="1"/>
</dbReference>
<sequence>MRRRRPPPYTPPPYAVAVPVAPVSFASDNYAPAHPEVLAALTEANSGHAVSYGEDPWTERLADVVRRHFGEHALAYPVLTGTGANVVALASVLPRWGGVLVSRHAHLHTDEAGAPEQVAGIKLLPVAAPDGRIAPSDVERAAVDLADVHRAQPLAVSLTQATELGTVYEPEALRAIADAAHARGMRVHVDGARLANAAAHLGVGLRELTTDAGVDVVSFGGTKNGLLLGEMVVVCAPDAVAGLENLRKQAMQLASKMRYVSAQLVALLDGDLWLRSARHANEMAALLRTTLDDAVASGRAPGLAFTQPTQANSLFATLPPGVADRLRARFRFYDWDAARREVRWMCAWDTTPGDVEGFAAAVVAELGAAGSAAST</sequence>
<organism evidence="5 6">
    <name type="scientific">Beutenbergia cavernae (strain ATCC BAA-8 / DSM 12333 / CCUG 43141 / JCM 11478 / NBRC 16432 / NCIMB 13614 / HKI 0122)</name>
    <dbReference type="NCBI Taxonomy" id="471853"/>
    <lineage>
        <taxon>Bacteria</taxon>
        <taxon>Bacillati</taxon>
        <taxon>Actinomycetota</taxon>
        <taxon>Actinomycetes</taxon>
        <taxon>Micrococcales</taxon>
        <taxon>Beutenbergiaceae</taxon>
        <taxon>Beutenbergia</taxon>
    </lineage>
</organism>
<evidence type="ECO:0000256" key="1">
    <source>
        <dbReference type="ARBA" id="ARBA00001933"/>
    </source>
</evidence>
<proteinExistence type="inferred from homology"/>
<keyword evidence="6" id="KW-1185">Reference proteome</keyword>
<evidence type="ECO:0000259" key="4">
    <source>
        <dbReference type="Pfam" id="PF01212"/>
    </source>
</evidence>
<reference evidence="5 6" key="1">
    <citation type="journal article" date="2009" name="Stand. Genomic Sci.">
        <title>Complete genome sequence of Beutenbergia cavernae type strain (HKI 0122).</title>
        <authorList>
            <person name="Land M."/>
            <person name="Pukall R."/>
            <person name="Abt B."/>
            <person name="Goker M."/>
            <person name="Rohde M."/>
            <person name="Glavina Del Rio T."/>
            <person name="Tice H."/>
            <person name="Copeland A."/>
            <person name="Cheng J.F."/>
            <person name="Lucas S."/>
            <person name="Chen F."/>
            <person name="Nolan M."/>
            <person name="Bruce D."/>
            <person name="Goodwin L."/>
            <person name="Pitluck S."/>
            <person name="Ivanova N."/>
            <person name="Mavromatis K."/>
            <person name="Ovchinnikova G."/>
            <person name="Pati A."/>
            <person name="Chen A."/>
            <person name="Palaniappan K."/>
            <person name="Hauser L."/>
            <person name="Chang Y.J."/>
            <person name="Jefferies C.C."/>
            <person name="Saunders E."/>
            <person name="Brettin T."/>
            <person name="Detter J.C."/>
            <person name="Han C."/>
            <person name="Chain P."/>
            <person name="Bristow J."/>
            <person name="Eisen J.A."/>
            <person name="Markowitz V."/>
            <person name="Hugenholtz P."/>
            <person name="Kyrpides N.C."/>
            <person name="Klenk H.P."/>
            <person name="Lapidus A."/>
        </authorList>
    </citation>
    <scope>NUCLEOTIDE SEQUENCE [LARGE SCALE GENOMIC DNA]</scope>
    <source>
        <strain evidence="6">ATCC BAA-8 / DSM 12333 / NBRC 16432</strain>
    </source>
</reference>
<evidence type="ECO:0000256" key="3">
    <source>
        <dbReference type="ARBA" id="ARBA00022898"/>
    </source>
</evidence>
<dbReference type="RefSeq" id="WP_012725373.1">
    <property type="nucleotide sequence ID" value="NC_012669.1"/>
</dbReference>
<protein>
    <submittedName>
        <fullName evidence="5">Aromatic amino acid beta-eliminating lyase/threonine aldolase</fullName>
    </submittedName>
</protein>
<dbReference type="PANTHER" id="PTHR48097:SF5">
    <property type="entry name" value="LOW SPECIFICITY L-THREONINE ALDOLASE"/>
    <property type="match status" value="1"/>
</dbReference>
<dbReference type="eggNOG" id="COG2008">
    <property type="taxonomic scope" value="Bacteria"/>
</dbReference>
<feature type="domain" description="Aromatic amino acid beta-eliminating lyase/threonine aldolase" evidence="4">
    <location>
        <begin position="25"/>
        <end position="293"/>
    </location>
</feature>
<dbReference type="Pfam" id="PF01212">
    <property type="entry name" value="Beta_elim_lyase"/>
    <property type="match status" value="1"/>
</dbReference>
<evidence type="ECO:0000256" key="2">
    <source>
        <dbReference type="ARBA" id="ARBA00006966"/>
    </source>
</evidence>
<evidence type="ECO:0000313" key="5">
    <source>
        <dbReference type="EMBL" id="ACQ78593.1"/>
    </source>
</evidence>
<keyword evidence="3" id="KW-0663">Pyridoxal phosphate</keyword>
<comment type="cofactor">
    <cofactor evidence="1">
        <name>pyridoxal 5'-phosphate</name>
        <dbReference type="ChEBI" id="CHEBI:597326"/>
    </cofactor>
</comment>
<dbReference type="Gene3D" id="3.90.1150.10">
    <property type="entry name" value="Aspartate Aminotransferase, domain 1"/>
    <property type="match status" value="1"/>
</dbReference>
<comment type="similarity">
    <text evidence="2">Belongs to the threonine aldolase family.</text>
</comment>
<dbReference type="InterPro" id="IPR015421">
    <property type="entry name" value="PyrdxlP-dep_Trfase_major"/>
</dbReference>
<evidence type="ECO:0000313" key="6">
    <source>
        <dbReference type="Proteomes" id="UP000007962"/>
    </source>
</evidence>
<dbReference type="Proteomes" id="UP000007962">
    <property type="component" value="Chromosome"/>
</dbReference>
<dbReference type="InterPro" id="IPR015422">
    <property type="entry name" value="PyrdxlP-dep_Trfase_small"/>
</dbReference>
<dbReference type="PANTHER" id="PTHR48097">
    <property type="entry name" value="L-THREONINE ALDOLASE-RELATED"/>
    <property type="match status" value="1"/>
</dbReference>
<keyword evidence="5" id="KW-0456">Lyase</keyword>
<name>C5BWD5_BEUC1</name>
<accession>C5BWD5</accession>
<dbReference type="InterPro" id="IPR015424">
    <property type="entry name" value="PyrdxlP-dep_Trfase"/>
</dbReference>
<dbReference type="Gene3D" id="3.40.640.10">
    <property type="entry name" value="Type I PLP-dependent aspartate aminotransferase-like (Major domain)"/>
    <property type="match status" value="1"/>
</dbReference>